<evidence type="ECO:0000313" key="6">
    <source>
        <dbReference type="EMBL" id="KAK9423700.1"/>
    </source>
</evidence>
<dbReference type="Pfam" id="PF01048">
    <property type="entry name" value="PNP_UDP_1"/>
    <property type="match status" value="1"/>
</dbReference>
<dbReference type="SUPFAM" id="SSF48403">
    <property type="entry name" value="Ankyrin repeat"/>
    <property type="match status" value="1"/>
</dbReference>
<feature type="repeat" description="ANK" evidence="2">
    <location>
        <begin position="831"/>
        <end position="863"/>
    </location>
</feature>
<evidence type="ECO:0000259" key="4">
    <source>
        <dbReference type="Pfam" id="PF22939"/>
    </source>
</evidence>
<dbReference type="InterPro" id="IPR035994">
    <property type="entry name" value="Nucleoside_phosphorylase_sf"/>
</dbReference>
<organism evidence="6 7">
    <name type="scientific">Seiridium unicorne</name>
    <dbReference type="NCBI Taxonomy" id="138068"/>
    <lineage>
        <taxon>Eukaryota</taxon>
        <taxon>Fungi</taxon>
        <taxon>Dikarya</taxon>
        <taxon>Ascomycota</taxon>
        <taxon>Pezizomycotina</taxon>
        <taxon>Sordariomycetes</taxon>
        <taxon>Xylariomycetidae</taxon>
        <taxon>Amphisphaeriales</taxon>
        <taxon>Sporocadaceae</taxon>
        <taxon>Seiridium</taxon>
    </lineage>
</organism>
<dbReference type="PROSITE" id="PS50297">
    <property type="entry name" value="ANK_REP_REGION"/>
    <property type="match status" value="3"/>
</dbReference>
<dbReference type="Gene3D" id="3.40.50.300">
    <property type="entry name" value="P-loop containing nucleotide triphosphate hydrolases"/>
    <property type="match status" value="1"/>
</dbReference>
<dbReference type="SMART" id="SM00248">
    <property type="entry name" value="ANK"/>
    <property type="match status" value="4"/>
</dbReference>
<feature type="domain" description="Nucleoside phosphorylase" evidence="3">
    <location>
        <begin position="22"/>
        <end position="268"/>
    </location>
</feature>
<dbReference type="SUPFAM" id="SSF52540">
    <property type="entry name" value="P-loop containing nucleoside triphosphate hydrolases"/>
    <property type="match status" value="1"/>
</dbReference>
<dbReference type="InterPro" id="IPR000845">
    <property type="entry name" value="Nucleoside_phosphorylase_d"/>
</dbReference>
<protein>
    <submittedName>
        <fullName evidence="6">NACHT domain-containing protein</fullName>
    </submittedName>
</protein>
<dbReference type="InterPro" id="IPR054471">
    <property type="entry name" value="GPIID_WHD"/>
</dbReference>
<dbReference type="InterPro" id="IPR056884">
    <property type="entry name" value="NPHP3-like_N"/>
</dbReference>
<keyword evidence="7" id="KW-1185">Reference proteome</keyword>
<feature type="repeat" description="ANK" evidence="2">
    <location>
        <begin position="897"/>
        <end position="929"/>
    </location>
</feature>
<dbReference type="InterPro" id="IPR002110">
    <property type="entry name" value="Ankyrin_rpt"/>
</dbReference>
<feature type="domain" description="GPI inositol-deacylase winged helix" evidence="4">
    <location>
        <begin position="617"/>
        <end position="697"/>
    </location>
</feature>
<evidence type="ECO:0000259" key="5">
    <source>
        <dbReference type="Pfam" id="PF24883"/>
    </source>
</evidence>
<evidence type="ECO:0000256" key="2">
    <source>
        <dbReference type="PROSITE-ProRule" id="PRU00023"/>
    </source>
</evidence>
<keyword evidence="2" id="KW-0040">ANK repeat</keyword>
<name>A0ABR2V9V2_9PEZI</name>
<gene>
    <name evidence="6" type="ORF">SUNI508_13949</name>
</gene>
<dbReference type="PANTHER" id="PTHR10039:SF14">
    <property type="entry name" value="NACHT DOMAIN-CONTAINING PROTEIN"/>
    <property type="match status" value="1"/>
</dbReference>
<accession>A0ABR2V9V2</accession>
<dbReference type="Proteomes" id="UP001408356">
    <property type="component" value="Unassembled WGS sequence"/>
</dbReference>
<dbReference type="Gene3D" id="1.25.40.20">
    <property type="entry name" value="Ankyrin repeat-containing domain"/>
    <property type="match status" value="1"/>
</dbReference>
<feature type="repeat" description="ANK" evidence="2">
    <location>
        <begin position="864"/>
        <end position="896"/>
    </location>
</feature>
<evidence type="ECO:0000313" key="7">
    <source>
        <dbReference type="Proteomes" id="UP001408356"/>
    </source>
</evidence>
<evidence type="ECO:0000256" key="1">
    <source>
        <dbReference type="ARBA" id="ARBA00022737"/>
    </source>
</evidence>
<evidence type="ECO:0000259" key="3">
    <source>
        <dbReference type="Pfam" id="PF01048"/>
    </source>
</evidence>
<dbReference type="PROSITE" id="PS50088">
    <property type="entry name" value="ANK_REPEAT"/>
    <property type="match status" value="3"/>
</dbReference>
<dbReference type="PANTHER" id="PTHR10039">
    <property type="entry name" value="AMELOGENIN"/>
    <property type="match status" value="1"/>
</dbReference>
<dbReference type="Pfam" id="PF12796">
    <property type="entry name" value="Ank_2"/>
    <property type="match status" value="2"/>
</dbReference>
<proteinExistence type="predicted"/>
<dbReference type="Pfam" id="PF24883">
    <property type="entry name" value="NPHP3_N"/>
    <property type="match status" value="1"/>
</dbReference>
<reference evidence="6 7" key="1">
    <citation type="journal article" date="2024" name="J. Plant Pathol.">
        <title>Sequence and assembly of the genome of Seiridium unicorne, isolate CBS 538.82, causal agent of cypress canker disease.</title>
        <authorList>
            <person name="Scali E."/>
            <person name="Rocca G.D."/>
            <person name="Danti R."/>
            <person name="Garbelotto M."/>
            <person name="Barberini S."/>
            <person name="Baroncelli R."/>
            <person name="Emiliani G."/>
        </authorList>
    </citation>
    <scope>NUCLEOTIDE SEQUENCE [LARGE SCALE GENOMIC DNA]</scope>
    <source>
        <strain evidence="6 7">BM-138-508</strain>
    </source>
</reference>
<dbReference type="Gene3D" id="3.40.50.1580">
    <property type="entry name" value="Nucleoside phosphorylase domain"/>
    <property type="match status" value="1"/>
</dbReference>
<dbReference type="EMBL" id="JARVKF010000063">
    <property type="protein sequence ID" value="KAK9423700.1"/>
    <property type="molecule type" value="Genomic_DNA"/>
</dbReference>
<keyword evidence="1" id="KW-0677">Repeat</keyword>
<comment type="caution">
    <text evidence="6">The sequence shown here is derived from an EMBL/GenBank/DDBJ whole genome shotgun (WGS) entry which is preliminary data.</text>
</comment>
<dbReference type="SUPFAM" id="SSF53167">
    <property type="entry name" value="Purine and uridine phosphorylases"/>
    <property type="match status" value="1"/>
</dbReference>
<feature type="domain" description="Nephrocystin 3-like N-terminal" evidence="5">
    <location>
        <begin position="341"/>
        <end position="513"/>
    </location>
</feature>
<dbReference type="InterPro" id="IPR027417">
    <property type="entry name" value="P-loop_NTPase"/>
</dbReference>
<dbReference type="Pfam" id="PF22939">
    <property type="entry name" value="WHD_GPIID"/>
    <property type="match status" value="1"/>
</dbReference>
<sequence length="1326" mass="146938">MTSRNDYSIGWVCALSIEVTAAKAALDHIHNKPPPDHKFEKDDGGNNYIFGDLEGHNVIVAYSELGAYGETSVADVVARLHASFPSVRSTLIVGIARGVPNTAEDVRLGDVVVSKSTGGLPGVVQYDANWALTQDVASTTPAKVPDQPTSSLLTAIGKVETAAIFNDSKTVRYISEMVRRDPATFSRPSPEQDRCPDGIELGILRDPSCSVVHYGLIASGPQLIHDGAARDGLTRRQGILCVDTEIAGLKNAAQYLVIRGICDYLDSHSSEIWYAYAAVAAAAYAKEVLSIIPVVATKRPKTVATANPYAEAAPVLDALLLTRPEVDRKSLIALNGRRVDGTCEWLVKHPRYREWLTDAGPPLLWISGGPGKGKSMLAIYTTEILQPTVDAEGNVLLYYFCSNRDKNRNSAVTIMRSIIHQWVSVQPYVAQYVKTSFEGSETTKYTVSGFLPLWRLFVVLLRKTKSSQIVCVLDGLDECEKETLGQLLDAVGDNLSQPKGEGEPRLKLIVFSRPKPAILDTKLGRYLQIKLDEADLDVAHDVNTYIVAKVAEISSEQGLSKEMATQVQQALLAGADDTFLWVGFVANELEGRNWDQIQEILHSVPKSLGGVYQRLLQQLDDKEQLIPILQWVILAARPLTMQELTVAAGIQPSGSLSTIEVTRARLRQCGLLVKIEAGVVNLVHESVKEFFQSDQVNIHGIDMFHMNRNTHRALMRTCLAHVERGYGTSSKVQGTAPSQDPLLQYASLYWPVHFQHAMDVIDARSDFSRTFFHGSSPIRNKWWKFYWEHDKNGGNPPSFTLLHLAAYLGNVLWAKMLISKHARLVSRKDNYGRTPLQWAVSQDHLEMVQLLIDSGAPVNGKDRGSQTALHVAVTGQNKDVVMILLDHGAKLELMTEHGDTPLIRAIQAHSKELIQILLEHGAQVDKLPTPPGVIALCGPSTPMEERITKLLELERHIFSVRYEKASRKNDFVMKGLRLATRFPIILQVMGRYLNFVALNRWEHFFVLQELVRGNKMNELRPWADEYSEFFLQLVQNRNHKGLKAILEVSIRILREVAPGDLFALLVIIIIVGATTKLAAIRSGFREGDAIVGWAFTQYADVASERDAKEALHLGLRKVLGDFDACIQSDMWEETLAWATLFVTQHLSMIELGSPQLTDYLGTVIAEFYQGYIDGVHETELFGVLNQAWASEFSVISKHRDSTRLRLLLTAIFNLAAQSSGAKPTIAIRAQEHFLDIIPASCLILCQGKDGATAHQWLIGEAITEEMIVRIAKQSPGPLQKLANKAFIECLIIGKQYGLASPRAAQARQLKLHLPEVESMARRIVGS</sequence>
<dbReference type="InterPro" id="IPR036770">
    <property type="entry name" value="Ankyrin_rpt-contain_sf"/>
</dbReference>